<evidence type="ECO:0000256" key="2">
    <source>
        <dbReference type="ARBA" id="ARBA00023015"/>
    </source>
</evidence>
<keyword evidence="1" id="KW-0902">Two-component regulatory system</keyword>
<evidence type="ECO:0000256" key="4">
    <source>
        <dbReference type="ARBA" id="ARBA00023163"/>
    </source>
</evidence>
<feature type="domain" description="Response regulatory" evidence="7">
    <location>
        <begin position="3"/>
        <end position="117"/>
    </location>
</feature>
<evidence type="ECO:0000313" key="10">
    <source>
        <dbReference type="Proteomes" id="UP001283691"/>
    </source>
</evidence>
<dbReference type="GO" id="GO:0005829">
    <property type="term" value="C:cytosol"/>
    <property type="evidence" value="ECO:0007669"/>
    <property type="project" value="TreeGrafter"/>
</dbReference>
<reference evidence="9" key="1">
    <citation type="journal article" date="2023" name="Front. Microbiol.">
        <title>Genomic diversity and taxonomic marker for Arcobacter species.</title>
        <authorList>
            <person name="Zhou G."/>
            <person name="Gu Y."/>
            <person name="Wang H."/>
            <person name="Chen X."/>
            <person name="Zhang X."/>
            <person name="Shao Z."/>
            <person name="Yan X."/>
            <person name="Zhang J."/>
            <person name="Zhang M."/>
        </authorList>
    </citation>
    <scope>NUCLEOTIDE SEQUENCE</scope>
    <source>
        <strain evidence="9">BJSY19SF1-2</strain>
    </source>
</reference>
<dbReference type="InterPro" id="IPR039420">
    <property type="entry name" value="WalR-like"/>
</dbReference>
<dbReference type="SMART" id="SM00448">
    <property type="entry name" value="REC"/>
    <property type="match status" value="1"/>
</dbReference>
<keyword evidence="4" id="KW-0804">Transcription</keyword>
<sequence length="225" mass="25792">MIKVLMIEDDLELAQIITDYLKSFDIDVTNTDSPYIGLSMLDINKDFQLIILDLTLPEIDGLELIPKIREKSQIPIIISSARDDILDKVMGLERGADDYLPKPYNPRELQARIKTILKRVDSQASIKKDKNDSPFELREKDMQILFKGVSLSLTLAEYDILKLLIQRNKGVVSREDFIYTSDNIEDDSSLKNIDVIISRIRTKIAKIDDSQQYIKSVRGIGYQLI</sequence>
<dbReference type="GO" id="GO:0000976">
    <property type="term" value="F:transcription cis-regulatory region binding"/>
    <property type="evidence" value="ECO:0007669"/>
    <property type="project" value="TreeGrafter"/>
</dbReference>
<dbReference type="PROSITE" id="PS51755">
    <property type="entry name" value="OMPR_PHOB"/>
    <property type="match status" value="1"/>
</dbReference>
<dbReference type="CDD" id="cd00383">
    <property type="entry name" value="trans_reg_C"/>
    <property type="match status" value="1"/>
</dbReference>
<dbReference type="AlphaFoldDB" id="A0AAW9DBM1"/>
<reference evidence="9" key="2">
    <citation type="submission" date="2023-07" db="EMBL/GenBank/DDBJ databases">
        <authorList>
            <person name="Zhang M."/>
            <person name="Zhou G."/>
        </authorList>
    </citation>
    <scope>NUCLEOTIDE SEQUENCE</scope>
    <source>
        <strain evidence="9">BJSY19SF1-2</strain>
    </source>
</reference>
<proteinExistence type="predicted"/>
<dbReference type="Pfam" id="PF00486">
    <property type="entry name" value="Trans_reg_C"/>
    <property type="match status" value="1"/>
</dbReference>
<dbReference type="GO" id="GO:0006355">
    <property type="term" value="P:regulation of DNA-templated transcription"/>
    <property type="evidence" value="ECO:0007669"/>
    <property type="project" value="InterPro"/>
</dbReference>
<accession>A0AAW9DBM1</accession>
<keyword evidence="5" id="KW-0597">Phosphoprotein</keyword>
<organism evidence="9 10">
    <name type="scientific">Aliarcobacter skirrowii</name>
    <dbReference type="NCBI Taxonomy" id="28200"/>
    <lineage>
        <taxon>Bacteria</taxon>
        <taxon>Pseudomonadati</taxon>
        <taxon>Campylobacterota</taxon>
        <taxon>Epsilonproteobacteria</taxon>
        <taxon>Campylobacterales</taxon>
        <taxon>Arcobacteraceae</taxon>
        <taxon>Aliarcobacter</taxon>
    </lineage>
</organism>
<name>A0AAW9DBM1_9BACT</name>
<evidence type="ECO:0000256" key="5">
    <source>
        <dbReference type="PROSITE-ProRule" id="PRU00169"/>
    </source>
</evidence>
<dbReference type="InterPro" id="IPR001789">
    <property type="entry name" value="Sig_transdc_resp-reg_receiver"/>
</dbReference>
<comment type="caution">
    <text evidence="9">The sequence shown here is derived from an EMBL/GenBank/DDBJ whole genome shotgun (WGS) entry which is preliminary data.</text>
</comment>
<dbReference type="PANTHER" id="PTHR48111:SF22">
    <property type="entry name" value="REGULATOR OF RPOS"/>
    <property type="match status" value="1"/>
</dbReference>
<keyword evidence="3 6" id="KW-0238">DNA-binding</keyword>
<evidence type="ECO:0000256" key="1">
    <source>
        <dbReference type="ARBA" id="ARBA00023012"/>
    </source>
</evidence>
<dbReference type="EMBL" id="JAUQUR010000003">
    <property type="protein sequence ID" value="MDX4069484.1"/>
    <property type="molecule type" value="Genomic_DNA"/>
</dbReference>
<feature type="domain" description="OmpR/PhoB-type" evidence="8">
    <location>
        <begin position="125"/>
        <end position="225"/>
    </location>
</feature>
<evidence type="ECO:0000259" key="8">
    <source>
        <dbReference type="PROSITE" id="PS51755"/>
    </source>
</evidence>
<dbReference type="RefSeq" id="WP_216818605.1">
    <property type="nucleotide sequence ID" value="NZ_JAODBW010000002.1"/>
</dbReference>
<dbReference type="GO" id="GO:0032993">
    <property type="term" value="C:protein-DNA complex"/>
    <property type="evidence" value="ECO:0007669"/>
    <property type="project" value="TreeGrafter"/>
</dbReference>
<protein>
    <submittedName>
        <fullName evidence="9">Response regulator transcription factor</fullName>
    </submittedName>
</protein>
<gene>
    <name evidence="9" type="ORF">Q6A80_07055</name>
</gene>
<evidence type="ECO:0000256" key="6">
    <source>
        <dbReference type="PROSITE-ProRule" id="PRU01091"/>
    </source>
</evidence>
<dbReference type="Proteomes" id="UP001283691">
    <property type="component" value="Unassembled WGS sequence"/>
</dbReference>
<dbReference type="PROSITE" id="PS50110">
    <property type="entry name" value="RESPONSE_REGULATORY"/>
    <property type="match status" value="1"/>
</dbReference>
<evidence type="ECO:0000256" key="3">
    <source>
        <dbReference type="ARBA" id="ARBA00023125"/>
    </source>
</evidence>
<dbReference type="GO" id="GO:0000156">
    <property type="term" value="F:phosphorelay response regulator activity"/>
    <property type="evidence" value="ECO:0007669"/>
    <property type="project" value="TreeGrafter"/>
</dbReference>
<feature type="modified residue" description="4-aspartylphosphate" evidence="5">
    <location>
        <position position="53"/>
    </location>
</feature>
<dbReference type="InterPro" id="IPR001867">
    <property type="entry name" value="OmpR/PhoB-type_DNA-bd"/>
</dbReference>
<dbReference type="PANTHER" id="PTHR48111">
    <property type="entry name" value="REGULATOR OF RPOS"/>
    <property type="match status" value="1"/>
</dbReference>
<dbReference type="SMART" id="SM00862">
    <property type="entry name" value="Trans_reg_C"/>
    <property type="match status" value="1"/>
</dbReference>
<evidence type="ECO:0000313" key="9">
    <source>
        <dbReference type="EMBL" id="MDX4069484.1"/>
    </source>
</evidence>
<evidence type="ECO:0000259" key="7">
    <source>
        <dbReference type="PROSITE" id="PS50110"/>
    </source>
</evidence>
<keyword evidence="2" id="KW-0805">Transcription regulation</keyword>
<feature type="DNA-binding region" description="OmpR/PhoB-type" evidence="6">
    <location>
        <begin position="125"/>
        <end position="225"/>
    </location>
</feature>
<dbReference type="Pfam" id="PF00072">
    <property type="entry name" value="Response_reg"/>
    <property type="match status" value="1"/>
</dbReference>